<comment type="caution">
    <text evidence="3">The sequence shown here is derived from an EMBL/GenBank/DDBJ whole genome shotgun (WGS) entry which is preliminary data.</text>
</comment>
<dbReference type="InterPro" id="IPR002397">
    <property type="entry name" value="Cyt_P450_B"/>
</dbReference>
<proteinExistence type="inferred from homology"/>
<sequence>MTTTIRVEHYAGVRAVLSDSGFVVPAPPEPPEGTASAPSLAWLRERATRFSTGDGHRRRRALASALLCGPALSELREAAGARARSAEPDQAPYVPVAVLSAAMGVPEAGVPEAVAAVRDVAAAYFPGTEEGREDRADEGVRTLVRLLPDAAPEEAAQRVCLLVQTCDATAGLIRTALDREGAPSGGTGGHDTWALLTESLRLSPPAPVMKRTAVADTHVDGVPVPQGALVVLDLAAANRDPDVYRAPDRFAPQRFSGEDGAPGEPPPLSFGAGERPCPGSDHALAMATGVLHARSR</sequence>
<name>A0ABT4TRX8_9ACTN</name>
<evidence type="ECO:0000256" key="2">
    <source>
        <dbReference type="SAM" id="MobiDB-lite"/>
    </source>
</evidence>
<dbReference type="PRINTS" id="PR00359">
    <property type="entry name" value="BP450"/>
</dbReference>
<dbReference type="CDD" id="cd00302">
    <property type="entry name" value="cytochrome_P450"/>
    <property type="match status" value="1"/>
</dbReference>
<dbReference type="SUPFAM" id="SSF48264">
    <property type="entry name" value="Cytochrome P450"/>
    <property type="match status" value="1"/>
</dbReference>
<dbReference type="InterPro" id="IPR036396">
    <property type="entry name" value="Cyt_P450_sf"/>
</dbReference>
<dbReference type="InterPro" id="IPR001128">
    <property type="entry name" value="Cyt_P450"/>
</dbReference>
<dbReference type="Pfam" id="PF00067">
    <property type="entry name" value="p450"/>
    <property type="match status" value="1"/>
</dbReference>
<organism evidence="3 4">
    <name type="scientific">Nocardiopsis suaedae</name>
    <dbReference type="NCBI Taxonomy" id="3018444"/>
    <lineage>
        <taxon>Bacteria</taxon>
        <taxon>Bacillati</taxon>
        <taxon>Actinomycetota</taxon>
        <taxon>Actinomycetes</taxon>
        <taxon>Streptosporangiales</taxon>
        <taxon>Nocardiopsidaceae</taxon>
        <taxon>Nocardiopsis</taxon>
    </lineage>
</organism>
<dbReference type="PANTHER" id="PTHR46696">
    <property type="entry name" value="P450, PUTATIVE (EUROFUNG)-RELATED"/>
    <property type="match status" value="1"/>
</dbReference>
<keyword evidence="4" id="KW-1185">Reference proteome</keyword>
<comment type="similarity">
    <text evidence="1">Belongs to the cytochrome P450 family.</text>
</comment>
<dbReference type="PANTHER" id="PTHR46696:SF1">
    <property type="entry name" value="CYTOCHROME P450 YJIB-RELATED"/>
    <property type="match status" value="1"/>
</dbReference>
<dbReference type="EMBL" id="JAQFWP010000055">
    <property type="protein sequence ID" value="MDA2807445.1"/>
    <property type="molecule type" value="Genomic_DNA"/>
</dbReference>
<evidence type="ECO:0000313" key="3">
    <source>
        <dbReference type="EMBL" id="MDA2807445.1"/>
    </source>
</evidence>
<gene>
    <name evidence="3" type="ORF">O4U47_23255</name>
</gene>
<evidence type="ECO:0000256" key="1">
    <source>
        <dbReference type="ARBA" id="ARBA00010617"/>
    </source>
</evidence>
<dbReference type="Proteomes" id="UP001165685">
    <property type="component" value="Unassembled WGS sequence"/>
</dbReference>
<dbReference type="RefSeq" id="WP_270680074.1">
    <property type="nucleotide sequence ID" value="NZ_JAQFWP010000055.1"/>
</dbReference>
<protein>
    <submittedName>
        <fullName evidence="3">Cytochrome P450</fullName>
    </submittedName>
</protein>
<evidence type="ECO:0000313" key="4">
    <source>
        <dbReference type="Proteomes" id="UP001165685"/>
    </source>
</evidence>
<accession>A0ABT4TRX8</accession>
<feature type="region of interest" description="Disordered" evidence="2">
    <location>
        <begin position="250"/>
        <end position="282"/>
    </location>
</feature>
<reference evidence="3" key="1">
    <citation type="submission" date="2023-01" db="EMBL/GenBank/DDBJ databases">
        <title>Draft genome sequence of Nocardiopsis sp. LSu2-4 isolated from halophytes.</title>
        <authorList>
            <person name="Duangmal K."/>
            <person name="Chantavorakit T."/>
        </authorList>
    </citation>
    <scope>NUCLEOTIDE SEQUENCE</scope>
    <source>
        <strain evidence="3">LSu2-4</strain>
    </source>
</reference>
<dbReference type="Gene3D" id="1.10.630.10">
    <property type="entry name" value="Cytochrome P450"/>
    <property type="match status" value="2"/>
</dbReference>